<dbReference type="OrthoDB" id="5390833at2759"/>
<feature type="compositionally biased region" description="Polar residues" evidence="1">
    <location>
        <begin position="18"/>
        <end position="38"/>
    </location>
</feature>
<dbReference type="RefSeq" id="XP_037160096.1">
    <property type="nucleotide sequence ID" value="XM_037313047.1"/>
</dbReference>
<name>A0A8H6FLB8_9LECA</name>
<keyword evidence="3" id="KW-1185">Reference proteome</keyword>
<accession>A0A8H6FLB8</accession>
<feature type="compositionally biased region" description="Polar residues" evidence="1">
    <location>
        <begin position="46"/>
        <end position="78"/>
    </location>
</feature>
<protein>
    <submittedName>
        <fullName evidence="2">Uncharacterized protein</fullName>
    </submittedName>
</protein>
<evidence type="ECO:0000256" key="1">
    <source>
        <dbReference type="SAM" id="MobiDB-lite"/>
    </source>
</evidence>
<comment type="caution">
    <text evidence="2">The sequence shown here is derived from an EMBL/GenBank/DDBJ whole genome shotgun (WGS) entry which is preliminary data.</text>
</comment>
<feature type="region of interest" description="Disordered" evidence="1">
    <location>
        <begin position="1"/>
        <end position="109"/>
    </location>
</feature>
<evidence type="ECO:0000313" key="2">
    <source>
        <dbReference type="EMBL" id="KAF6230628.1"/>
    </source>
</evidence>
<sequence>MSAASYYDKAATQEETSHLSSTSGQQPGPMHSGTQSYGQDMREGMNEQQQQRGVPQEGYNQQSGNGIYNGQEPNMGNTNYAQGAQQMNGNNNYAQGAQQMEGNGAQGAVADDRDTITKCNDNPPDYKKNDIRNSLFDKYMFDYVVKRFDCTRWLATDRRSTNITFLICCFVSTIVLDRIEKKFGGDRFNNPENAEKNKELNANILKRVKQVMGMVMRVLSLSLQQGASLTICRQRGPGMLMNMVK</sequence>
<dbReference type="AlphaFoldDB" id="A0A8H6FLB8"/>
<dbReference type="Proteomes" id="UP000578531">
    <property type="component" value="Unassembled WGS sequence"/>
</dbReference>
<dbReference type="GeneID" id="59292809"/>
<organism evidence="2 3">
    <name type="scientific">Letharia columbiana</name>
    <dbReference type="NCBI Taxonomy" id="112416"/>
    <lineage>
        <taxon>Eukaryota</taxon>
        <taxon>Fungi</taxon>
        <taxon>Dikarya</taxon>
        <taxon>Ascomycota</taxon>
        <taxon>Pezizomycotina</taxon>
        <taxon>Lecanoromycetes</taxon>
        <taxon>OSLEUM clade</taxon>
        <taxon>Lecanoromycetidae</taxon>
        <taxon>Lecanorales</taxon>
        <taxon>Lecanorineae</taxon>
        <taxon>Parmeliaceae</taxon>
        <taxon>Letharia</taxon>
    </lineage>
</organism>
<feature type="compositionally biased region" description="Low complexity" evidence="1">
    <location>
        <begin position="79"/>
        <end position="100"/>
    </location>
</feature>
<gene>
    <name evidence="2" type="ORF">HO173_011165</name>
</gene>
<proteinExistence type="predicted"/>
<dbReference type="EMBL" id="JACCJC010000066">
    <property type="protein sequence ID" value="KAF6230628.1"/>
    <property type="molecule type" value="Genomic_DNA"/>
</dbReference>
<evidence type="ECO:0000313" key="3">
    <source>
        <dbReference type="Proteomes" id="UP000578531"/>
    </source>
</evidence>
<reference evidence="2 3" key="1">
    <citation type="journal article" date="2020" name="Genomics">
        <title>Complete, high-quality genomes from long-read metagenomic sequencing of two wolf lichen thalli reveals enigmatic genome architecture.</title>
        <authorList>
            <person name="McKenzie S.K."/>
            <person name="Walston R.F."/>
            <person name="Allen J.L."/>
        </authorList>
    </citation>
    <scope>NUCLEOTIDE SEQUENCE [LARGE SCALE GENOMIC DNA]</scope>
    <source>
        <strain evidence="2">WasteWater2</strain>
    </source>
</reference>